<dbReference type="GO" id="GO:0005524">
    <property type="term" value="F:ATP binding"/>
    <property type="evidence" value="ECO:0007669"/>
    <property type="project" value="UniProtKB-KW"/>
</dbReference>
<dbReference type="PANTHER" id="PTHR42939:SF1">
    <property type="entry name" value="ABC TRANSPORTER ATP-BINDING PROTEIN ALBC-RELATED"/>
    <property type="match status" value="1"/>
</dbReference>
<keyword evidence="3 5" id="KW-0067">ATP-binding</keyword>
<protein>
    <submittedName>
        <fullName evidence="5">ABC transporter ATP-binding protein</fullName>
    </submittedName>
</protein>
<sequence>MTGLEATNLAHRYGARVGLEPVSFSFGAPTAIAVTGANGSGKSTLLRIMAGLLRPSAGACRLTVAGRAASREEHRASVGFASPDLAFYDELTVAENLTFAANARGDRDAATSVRAALDRVGLGSRANDRVAALSSGMKQRLRLAFALMHAPGVLLLDEPSSHLDDDGRAALARIVADERQKRIVVIATNDETEGRLADQRIELRGRGLGHSA</sequence>
<evidence type="ECO:0000256" key="1">
    <source>
        <dbReference type="ARBA" id="ARBA00022448"/>
    </source>
</evidence>
<evidence type="ECO:0000256" key="3">
    <source>
        <dbReference type="ARBA" id="ARBA00022840"/>
    </source>
</evidence>
<dbReference type="PANTHER" id="PTHR42939">
    <property type="entry name" value="ABC TRANSPORTER ATP-BINDING PROTEIN ALBC-RELATED"/>
    <property type="match status" value="1"/>
</dbReference>
<accession>A0A9D6LA14</accession>
<dbReference type="EMBL" id="JACQAY010000291">
    <property type="protein sequence ID" value="MBI3540345.1"/>
    <property type="molecule type" value="Genomic_DNA"/>
</dbReference>
<name>A0A9D6LA14_UNCEI</name>
<dbReference type="InterPro" id="IPR051782">
    <property type="entry name" value="ABC_Transporter_VariousFunc"/>
</dbReference>
<dbReference type="SMART" id="SM00382">
    <property type="entry name" value="AAA"/>
    <property type="match status" value="1"/>
</dbReference>
<evidence type="ECO:0000313" key="5">
    <source>
        <dbReference type="EMBL" id="MBI3540345.1"/>
    </source>
</evidence>
<keyword evidence="2" id="KW-0547">Nucleotide-binding</keyword>
<dbReference type="Gene3D" id="3.40.50.300">
    <property type="entry name" value="P-loop containing nucleotide triphosphate hydrolases"/>
    <property type="match status" value="1"/>
</dbReference>
<feature type="domain" description="ABC transporter" evidence="4">
    <location>
        <begin position="4"/>
        <end position="212"/>
    </location>
</feature>
<gene>
    <name evidence="5" type="ORF">HY076_08750</name>
</gene>
<dbReference type="AlphaFoldDB" id="A0A9D6LA14"/>
<reference evidence="5" key="1">
    <citation type="submission" date="2020-07" db="EMBL/GenBank/DDBJ databases">
        <title>Huge and variable diversity of episymbiotic CPR bacteria and DPANN archaea in groundwater ecosystems.</title>
        <authorList>
            <person name="He C.Y."/>
            <person name="Keren R."/>
            <person name="Whittaker M."/>
            <person name="Farag I.F."/>
            <person name="Doudna J."/>
            <person name="Cate J.H.D."/>
            <person name="Banfield J.F."/>
        </authorList>
    </citation>
    <scope>NUCLEOTIDE SEQUENCE</scope>
    <source>
        <strain evidence="5">NC_groundwater_928_Pr1_S-0.2um_72_17</strain>
    </source>
</reference>
<dbReference type="InterPro" id="IPR027417">
    <property type="entry name" value="P-loop_NTPase"/>
</dbReference>
<dbReference type="SUPFAM" id="SSF52540">
    <property type="entry name" value="P-loop containing nucleoside triphosphate hydrolases"/>
    <property type="match status" value="1"/>
</dbReference>
<dbReference type="InterPro" id="IPR003439">
    <property type="entry name" value="ABC_transporter-like_ATP-bd"/>
</dbReference>
<comment type="caution">
    <text evidence="5">The sequence shown here is derived from an EMBL/GenBank/DDBJ whole genome shotgun (WGS) entry which is preliminary data.</text>
</comment>
<proteinExistence type="predicted"/>
<organism evidence="5 6">
    <name type="scientific">Eiseniibacteriota bacterium</name>
    <dbReference type="NCBI Taxonomy" id="2212470"/>
    <lineage>
        <taxon>Bacteria</taxon>
        <taxon>Candidatus Eiseniibacteriota</taxon>
    </lineage>
</organism>
<dbReference type="Pfam" id="PF00005">
    <property type="entry name" value="ABC_tran"/>
    <property type="match status" value="1"/>
</dbReference>
<dbReference type="GO" id="GO:0016887">
    <property type="term" value="F:ATP hydrolysis activity"/>
    <property type="evidence" value="ECO:0007669"/>
    <property type="project" value="InterPro"/>
</dbReference>
<keyword evidence="1" id="KW-0813">Transport</keyword>
<evidence type="ECO:0000256" key="2">
    <source>
        <dbReference type="ARBA" id="ARBA00022741"/>
    </source>
</evidence>
<dbReference type="Proteomes" id="UP000807850">
    <property type="component" value="Unassembled WGS sequence"/>
</dbReference>
<dbReference type="PROSITE" id="PS50893">
    <property type="entry name" value="ABC_TRANSPORTER_2"/>
    <property type="match status" value="1"/>
</dbReference>
<evidence type="ECO:0000259" key="4">
    <source>
        <dbReference type="PROSITE" id="PS50893"/>
    </source>
</evidence>
<dbReference type="InterPro" id="IPR003593">
    <property type="entry name" value="AAA+_ATPase"/>
</dbReference>
<evidence type="ECO:0000313" key="6">
    <source>
        <dbReference type="Proteomes" id="UP000807850"/>
    </source>
</evidence>